<feature type="non-terminal residue" evidence="2">
    <location>
        <position position="1"/>
    </location>
</feature>
<reference evidence="2" key="1">
    <citation type="journal article" date="2020" name="Stud. Mycol.">
        <title>101 Dothideomycetes genomes: a test case for predicting lifestyles and emergence of pathogens.</title>
        <authorList>
            <person name="Haridas S."/>
            <person name="Albert R."/>
            <person name="Binder M."/>
            <person name="Bloem J."/>
            <person name="Labutti K."/>
            <person name="Salamov A."/>
            <person name="Andreopoulos B."/>
            <person name="Baker S."/>
            <person name="Barry K."/>
            <person name="Bills G."/>
            <person name="Bluhm B."/>
            <person name="Cannon C."/>
            <person name="Castanera R."/>
            <person name="Culley D."/>
            <person name="Daum C."/>
            <person name="Ezra D."/>
            <person name="Gonzalez J."/>
            <person name="Henrissat B."/>
            <person name="Kuo A."/>
            <person name="Liang C."/>
            <person name="Lipzen A."/>
            <person name="Lutzoni F."/>
            <person name="Magnuson J."/>
            <person name="Mondo S."/>
            <person name="Nolan M."/>
            <person name="Ohm R."/>
            <person name="Pangilinan J."/>
            <person name="Park H.-J."/>
            <person name="Ramirez L."/>
            <person name="Alfaro M."/>
            <person name="Sun H."/>
            <person name="Tritt A."/>
            <person name="Yoshinaga Y."/>
            <person name="Zwiers L.-H."/>
            <person name="Turgeon B."/>
            <person name="Goodwin S."/>
            <person name="Spatafora J."/>
            <person name="Crous P."/>
            <person name="Grigoriev I."/>
        </authorList>
    </citation>
    <scope>NUCLEOTIDE SEQUENCE</scope>
    <source>
        <strain evidence="2">CBS 109.77</strain>
    </source>
</reference>
<evidence type="ECO:0000313" key="3">
    <source>
        <dbReference type="Proteomes" id="UP000799757"/>
    </source>
</evidence>
<evidence type="ECO:0000313" key="2">
    <source>
        <dbReference type="EMBL" id="KAF2792316.1"/>
    </source>
</evidence>
<sequence>YFPLRNAPIAITIQTKTPDGNVEEAMEQLSAWATAYFNRLRALLRPIAASEPVSIVLPIISVSGADWNLKFARDCYYSIDIIDSATIGSTTTIVGCYKILYALRLLFDWITTTFRFW</sequence>
<accession>A0A6A6X7F4</accession>
<dbReference type="OrthoDB" id="4161186at2759"/>
<keyword evidence="3" id="KW-1185">Reference proteome</keyword>
<proteinExistence type="predicted"/>
<feature type="domain" description="PD-(D/E)XK nuclease-like" evidence="1">
    <location>
        <begin position="1"/>
        <end position="115"/>
    </location>
</feature>
<evidence type="ECO:0000259" key="1">
    <source>
        <dbReference type="Pfam" id="PF20516"/>
    </source>
</evidence>
<dbReference type="Pfam" id="PF20516">
    <property type="entry name" value="PDDEXK_12"/>
    <property type="match status" value="1"/>
</dbReference>
<dbReference type="EMBL" id="MU001975">
    <property type="protein sequence ID" value="KAF2792316.1"/>
    <property type="molecule type" value="Genomic_DNA"/>
</dbReference>
<feature type="non-terminal residue" evidence="2">
    <location>
        <position position="117"/>
    </location>
</feature>
<organism evidence="2 3">
    <name type="scientific">Melanomma pulvis-pyrius CBS 109.77</name>
    <dbReference type="NCBI Taxonomy" id="1314802"/>
    <lineage>
        <taxon>Eukaryota</taxon>
        <taxon>Fungi</taxon>
        <taxon>Dikarya</taxon>
        <taxon>Ascomycota</taxon>
        <taxon>Pezizomycotina</taxon>
        <taxon>Dothideomycetes</taxon>
        <taxon>Pleosporomycetidae</taxon>
        <taxon>Pleosporales</taxon>
        <taxon>Melanommataceae</taxon>
        <taxon>Melanomma</taxon>
    </lineage>
</organism>
<name>A0A6A6X7F4_9PLEO</name>
<dbReference type="InterPro" id="IPR046797">
    <property type="entry name" value="PDDEXK_12"/>
</dbReference>
<gene>
    <name evidence="2" type="ORF">K505DRAFT_223479</name>
</gene>
<dbReference type="Proteomes" id="UP000799757">
    <property type="component" value="Unassembled WGS sequence"/>
</dbReference>
<protein>
    <recommendedName>
        <fullName evidence="1">PD-(D/E)XK nuclease-like domain-containing protein</fullName>
    </recommendedName>
</protein>
<dbReference type="AlphaFoldDB" id="A0A6A6X7F4"/>